<sequence length="58" mass="6243">MCTTGGGVGSAHSSHHLLRVSMKAPEDVDVRCRGSQKILKKREEVLKDGDAQKGKPVN</sequence>
<name>A0A2I0ASW8_9ASPA</name>
<proteinExistence type="predicted"/>
<dbReference type="Proteomes" id="UP000236161">
    <property type="component" value="Unassembled WGS sequence"/>
</dbReference>
<dbReference type="EMBL" id="KZ451951">
    <property type="protein sequence ID" value="PKA58644.1"/>
    <property type="molecule type" value="Genomic_DNA"/>
</dbReference>
<evidence type="ECO:0000256" key="1">
    <source>
        <dbReference type="SAM" id="MobiDB-lite"/>
    </source>
</evidence>
<feature type="region of interest" description="Disordered" evidence="1">
    <location>
        <begin position="1"/>
        <end position="26"/>
    </location>
</feature>
<evidence type="ECO:0000313" key="2">
    <source>
        <dbReference type="EMBL" id="PKA58644.1"/>
    </source>
</evidence>
<organism evidence="2 3">
    <name type="scientific">Apostasia shenzhenica</name>
    <dbReference type="NCBI Taxonomy" id="1088818"/>
    <lineage>
        <taxon>Eukaryota</taxon>
        <taxon>Viridiplantae</taxon>
        <taxon>Streptophyta</taxon>
        <taxon>Embryophyta</taxon>
        <taxon>Tracheophyta</taxon>
        <taxon>Spermatophyta</taxon>
        <taxon>Magnoliopsida</taxon>
        <taxon>Liliopsida</taxon>
        <taxon>Asparagales</taxon>
        <taxon>Orchidaceae</taxon>
        <taxon>Apostasioideae</taxon>
        <taxon>Apostasia</taxon>
    </lineage>
</organism>
<evidence type="ECO:0000313" key="3">
    <source>
        <dbReference type="Proteomes" id="UP000236161"/>
    </source>
</evidence>
<reference evidence="2 3" key="1">
    <citation type="journal article" date="2017" name="Nature">
        <title>The Apostasia genome and the evolution of orchids.</title>
        <authorList>
            <person name="Zhang G.Q."/>
            <person name="Liu K.W."/>
            <person name="Li Z."/>
            <person name="Lohaus R."/>
            <person name="Hsiao Y.Y."/>
            <person name="Niu S.C."/>
            <person name="Wang J.Y."/>
            <person name="Lin Y.C."/>
            <person name="Xu Q."/>
            <person name="Chen L.J."/>
            <person name="Yoshida K."/>
            <person name="Fujiwara S."/>
            <person name="Wang Z.W."/>
            <person name="Zhang Y.Q."/>
            <person name="Mitsuda N."/>
            <person name="Wang M."/>
            <person name="Liu G.H."/>
            <person name="Pecoraro L."/>
            <person name="Huang H.X."/>
            <person name="Xiao X.J."/>
            <person name="Lin M."/>
            <person name="Wu X.Y."/>
            <person name="Wu W.L."/>
            <person name="Chen Y.Y."/>
            <person name="Chang S.B."/>
            <person name="Sakamoto S."/>
            <person name="Ohme-Takagi M."/>
            <person name="Yagi M."/>
            <person name="Zeng S.J."/>
            <person name="Shen C.Y."/>
            <person name="Yeh C.M."/>
            <person name="Luo Y.B."/>
            <person name="Tsai W.C."/>
            <person name="Van de Peer Y."/>
            <person name="Liu Z.J."/>
        </authorList>
    </citation>
    <scope>NUCLEOTIDE SEQUENCE [LARGE SCALE GENOMIC DNA]</scope>
    <source>
        <strain evidence="3">cv. Shenzhen</strain>
        <tissue evidence="2">Stem</tissue>
    </source>
</reference>
<dbReference type="AlphaFoldDB" id="A0A2I0ASW8"/>
<keyword evidence="3" id="KW-1185">Reference proteome</keyword>
<accession>A0A2I0ASW8</accession>
<gene>
    <name evidence="2" type="ORF">AXF42_Ash008931</name>
</gene>
<protein>
    <submittedName>
        <fullName evidence="2">Uncharacterized protein</fullName>
    </submittedName>
</protein>